<evidence type="ECO:0000256" key="3">
    <source>
        <dbReference type="ARBA" id="ARBA00004496"/>
    </source>
</evidence>
<evidence type="ECO:0000259" key="19">
    <source>
        <dbReference type="PROSITE" id="PS00623"/>
    </source>
</evidence>
<comment type="caution">
    <text evidence="21">The sequence shown here is derived from an EMBL/GenBank/DDBJ whole genome shotgun (WGS) entry which is preliminary data.</text>
</comment>
<dbReference type="PANTHER" id="PTHR11552:SF201">
    <property type="entry name" value="GLUCOSE-METHANOL-CHOLINE OXIDOREDUCTASE N-TERMINAL DOMAIN-CONTAINING PROTEIN"/>
    <property type="match status" value="1"/>
</dbReference>
<evidence type="ECO:0000256" key="13">
    <source>
        <dbReference type="ARBA" id="ARBA00049435"/>
    </source>
</evidence>
<dbReference type="Gene3D" id="3.50.50.60">
    <property type="entry name" value="FAD/NAD(P)-binding domain"/>
    <property type="match status" value="1"/>
</dbReference>
<dbReference type="Pfam" id="PF05199">
    <property type="entry name" value="GMC_oxred_C"/>
    <property type="match status" value="1"/>
</dbReference>
<evidence type="ECO:0000256" key="16">
    <source>
        <dbReference type="PIRSR" id="PIRSR000137-2"/>
    </source>
</evidence>
<dbReference type="Proteomes" id="UP000177622">
    <property type="component" value="Unassembled WGS sequence"/>
</dbReference>
<dbReference type="STRING" id="1835702.A0A1F5LEZ4"/>
<keyword evidence="12" id="KW-0560">Oxidoreductase</keyword>
<dbReference type="Gene3D" id="4.10.450.10">
    <property type="entry name" value="Glucose Oxidase, domain 2"/>
    <property type="match status" value="1"/>
</dbReference>
<feature type="active site" description="Proton donor" evidence="15">
    <location>
        <position position="539"/>
    </location>
</feature>
<comment type="subcellular location">
    <subcellularLocation>
        <location evidence="3">Cytoplasm</location>
    </subcellularLocation>
    <subcellularLocation>
        <location evidence="2">Secreted</location>
        <location evidence="2">Cell wall</location>
    </subcellularLocation>
    <subcellularLocation>
        <location evidence="4">Secreted</location>
        <location evidence="4">Extracellular space</location>
        <location evidence="4">Extracellular matrix</location>
    </subcellularLocation>
</comment>
<evidence type="ECO:0000256" key="18">
    <source>
        <dbReference type="SAM" id="SignalP"/>
    </source>
</evidence>
<protein>
    <recommendedName>
        <fullName evidence="14">glucose oxidase</fullName>
        <ecNumber evidence="14">1.1.3.4</ecNumber>
    </recommendedName>
</protein>
<reference evidence="21 22" key="1">
    <citation type="journal article" date="2016" name="Sci. Rep.">
        <title>Penicillium arizonense, a new, genome sequenced fungal species, reveals a high chemical diversity in secreted metabolites.</title>
        <authorList>
            <person name="Grijseels S."/>
            <person name="Nielsen J.C."/>
            <person name="Randelovic M."/>
            <person name="Nielsen J."/>
            <person name="Nielsen K.F."/>
            <person name="Workman M."/>
            <person name="Frisvad J.C."/>
        </authorList>
    </citation>
    <scope>NUCLEOTIDE SEQUENCE [LARGE SCALE GENOMIC DNA]</scope>
    <source>
        <strain evidence="21 22">CBS 141311</strain>
    </source>
</reference>
<feature type="active site" description="Proton acceptor" evidence="15">
    <location>
        <position position="582"/>
    </location>
</feature>
<keyword evidence="22" id="KW-1185">Reference proteome</keyword>
<evidence type="ECO:0000256" key="7">
    <source>
        <dbReference type="ARBA" id="ARBA00022490"/>
    </source>
</evidence>
<dbReference type="PROSITE" id="PS00624">
    <property type="entry name" value="GMC_OXRED_2"/>
    <property type="match status" value="1"/>
</dbReference>
<keyword evidence="11 16" id="KW-0274">FAD</keyword>
<feature type="binding site" evidence="16">
    <location>
        <position position="273"/>
    </location>
    <ligand>
        <name>FAD</name>
        <dbReference type="ChEBI" id="CHEBI:57692"/>
    </ligand>
</feature>
<proteinExistence type="inferred from homology"/>
<dbReference type="RefSeq" id="XP_022487216.1">
    <property type="nucleotide sequence ID" value="XM_022633077.1"/>
</dbReference>
<dbReference type="Gene3D" id="3.30.560.10">
    <property type="entry name" value="Glucose Oxidase, domain 3"/>
    <property type="match status" value="1"/>
</dbReference>
<keyword evidence="9" id="KW-0272">Extracellular matrix</keyword>
<evidence type="ECO:0000256" key="1">
    <source>
        <dbReference type="ARBA" id="ARBA00001974"/>
    </source>
</evidence>
<dbReference type="GO" id="GO:0050660">
    <property type="term" value="F:flavin adenine dinucleotide binding"/>
    <property type="evidence" value="ECO:0007669"/>
    <property type="project" value="InterPro"/>
</dbReference>
<feature type="domain" description="Glucose-methanol-choline oxidoreductase N-terminal" evidence="19">
    <location>
        <begin position="120"/>
        <end position="143"/>
    </location>
</feature>
<evidence type="ECO:0000256" key="17">
    <source>
        <dbReference type="RuleBase" id="RU003968"/>
    </source>
</evidence>
<dbReference type="Pfam" id="PF00732">
    <property type="entry name" value="GMC_oxred_N"/>
    <property type="match status" value="1"/>
</dbReference>
<dbReference type="PIRSF" id="PIRSF000137">
    <property type="entry name" value="Alcohol_oxidase"/>
    <property type="match status" value="1"/>
</dbReference>
<feature type="binding site" evidence="16">
    <location>
        <begin position="538"/>
        <end position="539"/>
    </location>
    <ligand>
        <name>FAD</name>
        <dbReference type="ChEBI" id="CHEBI:57692"/>
    </ligand>
</feature>
<dbReference type="AlphaFoldDB" id="A0A1F5LEZ4"/>
<feature type="chain" id="PRO_5009519521" description="glucose oxidase" evidence="18">
    <location>
        <begin position="17"/>
        <end position="609"/>
    </location>
</feature>
<feature type="domain" description="Glucose-methanol-choline oxidoreductase N-terminal" evidence="20">
    <location>
        <begin position="313"/>
        <end position="327"/>
    </location>
</feature>
<evidence type="ECO:0000256" key="9">
    <source>
        <dbReference type="ARBA" id="ARBA00022530"/>
    </source>
</evidence>
<dbReference type="PANTHER" id="PTHR11552">
    <property type="entry name" value="GLUCOSE-METHANOL-CHOLINE GMC OXIDOREDUCTASE"/>
    <property type="match status" value="1"/>
</dbReference>
<evidence type="ECO:0000256" key="11">
    <source>
        <dbReference type="ARBA" id="ARBA00022827"/>
    </source>
</evidence>
<dbReference type="GO" id="GO:0005737">
    <property type="term" value="C:cytoplasm"/>
    <property type="evidence" value="ECO:0007669"/>
    <property type="project" value="UniProtKB-SubCell"/>
</dbReference>
<sequence>MKSPIFSCFLISVAAAQRYLPSEQIDVQSSLLSDPKKVANKTVDYIIAGGGLTGLTIATKLTEDPNVKVLVIENGFYESTDGAITEDLNAYGDIFGTNVDHAYEIVPQATNNRTENIRSGNGLGGSTLINGGSWTRPHKAQIDSWEKVFRNKGWNWDNLFPYMNKVEIARAPNDVEIAAGHYYNASCHGTNGTVHAGPRNTGKAFSPIIKTLMNSAKERGVPTQLDFHCGVPRGVSMIPNTLHEDQTRSDAAREWLLPNYKRRNLQILTGQFVGKVLINQTVSGHKAVGVNFGTNKNVNFDVYAKHEVLLAAGSAVSPRILEYSGIGLQSVLGAAGVQQIVDLPVGLNMQDQTTTTVGSRTKPSGNGQGQAIYFATFNETFGDYAPQAHQLLNTKLHQWATETVARGGFHNVTALEIQYQNYRDWLVNEEVAYVELFLDTSGKINFDLWDLIPFTRGSVHIQGNDPYLRRFSYNPKFFMNDLDLLGQAAGSKLAREISNNGGMQTYFDGETTPGLRLAYDADLDQWVDYVKQNFRANWHAVSTCSMMAKELGGVVDSEARVYGVEGLRVVDGSIPPTQVSSHVMTVFYAMALKISDAVLADYHAKSSMH</sequence>
<evidence type="ECO:0000256" key="12">
    <source>
        <dbReference type="ARBA" id="ARBA00023002"/>
    </source>
</evidence>
<dbReference type="EC" id="1.1.3.4" evidence="14"/>
<name>A0A1F5LEZ4_PENAI</name>
<keyword evidence="10 17" id="KW-0285">Flavoprotein</keyword>
<gene>
    <name evidence="21" type="ORF">PENARI_c012G12336</name>
</gene>
<dbReference type="InterPro" id="IPR036188">
    <property type="entry name" value="FAD/NAD-bd_sf"/>
</dbReference>
<evidence type="ECO:0000256" key="6">
    <source>
        <dbReference type="ARBA" id="ARBA00011738"/>
    </source>
</evidence>
<dbReference type="InterPro" id="IPR007867">
    <property type="entry name" value="GMC_OxRtase_C"/>
</dbReference>
<comment type="subunit">
    <text evidence="6">Homodimer.</text>
</comment>
<dbReference type="OrthoDB" id="269227at2759"/>
<dbReference type="GeneID" id="34577811"/>
<dbReference type="PROSITE" id="PS00623">
    <property type="entry name" value="GMC_OXRED_1"/>
    <property type="match status" value="1"/>
</dbReference>
<dbReference type="SUPFAM" id="SSF51905">
    <property type="entry name" value="FAD/NAD(P)-binding domain"/>
    <property type="match status" value="1"/>
</dbReference>
<evidence type="ECO:0000259" key="20">
    <source>
        <dbReference type="PROSITE" id="PS00624"/>
    </source>
</evidence>
<keyword evidence="9" id="KW-0964">Secreted</keyword>
<evidence type="ECO:0000256" key="10">
    <source>
        <dbReference type="ARBA" id="ARBA00022630"/>
    </source>
</evidence>
<evidence type="ECO:0000256" key="15">
    <source>
        <dbReference type="PIRSR" id="PIRSR000137-1"/>
    </source>
</evidence>
<comment type="cofactor">
    <cofactor evidence="1 16">
        <name>FAD</name>
        <dbReference type="ChEBI" id="CHEBI:57692"/>
    </cofactor>
</comment>
<feature type="signal peptide" evidence="18">
    <location>
        <begin position="1"/>
        <end position="16"/>
    </location>
</feature>
<evidence type="ECO:0000256" key="5">
    <source>
        <dbReference type="ARBA" id="ARBA00010790"/>
    </source>
</evidence>
<dbReference type="InterPro" id="IPR027424">
    <property type="entry name" value="Glucose_Oxidase_domain_2"/>
</dbReference>
<evidence type="ECO:0000256" key="2">
    <source>
        <dbReference type="ARBA" id="ARBA00004191"/>
    </source>
</evidence>
<keyword evidence="8" id="KW-0134">Cell wall</keyword>
<dbReference type="InterPro" id="IPR000172">
    <property type="entry name" value="GMC_OxRdtase_N"/>
</dbReference>
<evidence type="ECO:0000256" key="14">
    <source>
        <dbReference type="ARBA" id="ARBA00049722"/>
    </source>
</evidence>
<feature type="binding site" evidence="16">
    <location>
        <position position="572"/>
    </location>
    <ligand>
        <name>FAD</name>
        <dbReference type="ChEBI" id="CHEBI:57692"/>
    </ligand>
</feature>
<evidence type="ECO:0000256" key="8">
    <source>
        <dbReference type="ARBA" id="ARBA00022512"/>
    </source>
</evidence>
<comment type="similarity">
    <text evidence="5 17">Belongs to the GMC oxidoreductase family.</text>
</comment>
<comment type="catalytic activity">
    <reaction evidence="13">
        <text>beta-D-glucose + O2 = D-glucono-1,5-lactone + H2O2</text>
        <dbReference type="Rhea" id="RHEA:11428"/>
        <dbReference type="ChEBI" id="CHEBI:15379"/>
        <dbReference type="ChEBI" id="CHEBI:15903"/>
        <dbReference type="ChEBI" id="CHEBI:16217"/>
        <dbReference type="ChEBI" id="CHEBI:16240"/>
        <dbReference type="EC" id="1.1.3.4"/>
    </reaction>
    <physiologicalReaction direction="left-to-right" evidence="13">
        <dbReference type="Rhea" id="RHEA:11429"/>
    </physiologicalReaction>
</comment>
<evidence type="ECO:0000313" key="22">
    <source>
        <dbReference type="Proteomes" id="UP000177622"/>
    </source>
</evidence>
<dbReference type="EMBL" id="LXJU01000012">
    <property type="protein sequence ID" value="OGE51772.1"/>
    <property type="molecule type" value="Genomic_DNA"/>
</dbReference>
<evidence type="ECO:0000256" key="4">
    <source>
        <dbReference type="ARBA" id="ARBA00004498"/>
    </source>
</evidence>
<dbReference type="SUPFAM" id="SSF54373">
    <property type="entry name" value="FAD-linked reductases, C-terminal domain"/>
    <property type="match status" value="1"/>
</dbReference>
<keyword evidence="18" id="KW-0732">Signal</keyword>
<evidence type="ECO:0000313" key="21">
    <source>
        <dbReference type="EMBL" id="OGE51772.1"/>
    </source>
</evidence>
<organism evidence="21 22">
    <name type="scientific">Penicillium arizonense</name>
    <dbReference type="NCBI Taxonomy" id="1835702"/>
    <lineage>
        <taxon>Eukaryota</taxon>
        <taxon>Fungi</taxon>
        <taxon>Dikarya</taxon>
        <taxon>Ascomycota</taxon>
        <taxon>Pezizomycotina</taxon>
        <taxon>Eurotiomycetes</taxon>
        <taxon>Eurotiomycetidae</taxon>
        <taxon>Eurotiales</taxon>
        <taxon>Aspergillaceae</taxon>
        <taxon>Penicillium</taxon>
    </lineage>
</organism>
<dbReference type="GO" id="GO:0046562">
    <property type="term" value="F:beta-D-glucose oxidase activity"/>
    <property type="evidence" value="ECO:0007669"/>
    <property type="project" value="UniProtKB-EC"/>
</dbReference>
<accession>A0A1F5LEZ4</accession>
<dbReference type="InterPro" id="IPR012132">
    <property type="entry name" value="GMC_OxRdtase"/>
</dbReference>
<keyword evidence="7" id="KW-0963">Cytoplasm</keyword>